<dbReference type="AlphaFoldDB" id="A0A3B1C4W3"/>
<evidence type="ECO:0000313" key="2">
    <source>
        <dbReference type="EMBL" id="VAX21681.1"/>
    </source>
</evidence>
<proteinExistence type="predicted"/>
<feature type="transmembrane region" description="Helical" evidence="1">
    <location>
        <begin position="26"/>
        <end position="47"/>
    </location>
</feature>
<evidence type="ECO:0000256" key="1">
    <source>
        <dbReference type="SAM" id="Phobius"/>
    </source>
</evidence>
<keyword evidence="1" id="KW-1133">Transmembrane helix</keyword>
<reference evidence="2" key="1">
    <citation type="submission" date="2018-06" db="EMBL/GenBank/DDBJ databases">
        <authorList>
            <person name="Zhirakovskaya E."/>
        </authorList>
    </citation>
    <scope>NUCLEOTIDE SEQUENCE</scope>
</reference>
<keyword evidence="1" id="KW-0812">Transmembrane</keyword>
<name>A0A3B1C4W3_9ZZZZ</name>
<protein>
    <submittedName>
        <fullName evidence="2">Uncharacterized protein</fullName>
    </submittedName>
</protein>
<organism evidence="2">
    <name type="scientific">hydrothermal vent metagenome</name>
    <dbReference type="NCBI Taxonomy" id="652676"/>
    <lineage>
        <taxon>unclassified sequences</taxon>
        <taxon>metagenomes</taxon>
        <taxon>ecological metagenomes</taxon>
    </lineage>
</organism>
<dbReference type="EMBL" id="UOGE01000068">
    <property type="protein sequence ID" value="VAX21681.1"/>
    <property type="molecule type" value="Genomic_DNA"/>
</dbReference>
<accession>A0A3B1C4W3</accession>
<keyword evidence="1" id="KW-0472">Membrane</keyword>
<gene>
    <name evidence="2" type="ORF">MNBD_NITROSPINAE02-794</name>
</gene>
<sequence>MQLIGIVTACFALIFSFNNEGEMGTMLRWGGAGLVEFYIGYALTAFAGKK</sequence>